<sequence length="345" mass="37371">MKDEPGVGLSRLKSPNWYLPILMLVLLIGNPLVLDSTTYIQVSILVLWYACLTSSWNFVGGFAGVLPLGHAAFAGIGAYTSTLLFMNWGLTPWIGMLVGGVLAVLAALVIGIPTFKLHGAYYALSSIAVVEIIRIITENTQSIFGIQVNGTQGLLVPLKGHAPLYFQFGEKIYFYYIILAILILIVTIAYKINNSKLGYYLVAGGEDQEAAESLGINVTRCKLIALSLSAFFTAIAGTFYAQLVLYIFPQGIMALNLSFEIAFIAIIGGRGTLLGPVIGAMILVPIGEISRIYLSGSRFLGIHLMMYGAIIVVAMLYKPQGMMGSFEKWYWMLVDKLGGKSPNAG</sequence>
<reference evidence="7 8" key="1">
    <citation type="submission" date="2019-11" db="EMBL/GenBank/DDBJ databases">
        <title>Comparative genomics of hydrocarbon-degrading Desulfosarcina strains.</title>
        <authorList>
            <person name="Watanabe M."/>
            <person name="Kojima H."/>
            <person name="Fukui M."/>
        </authorList>
    </citation>
    <scope>NUCLEOTIDE SEQUENCE [LARGE SCALE GENOMIC DNA]</scope>
    <source>
        <strain evidence="7 8">28bB2T</strain>
    </source>
</reference>
<dbReference type="InterPro" id="IPR043428">
    <property type="entry name" value="LivM-like"/>
</dbReference>
<name>A0A5K7ZCJ7_9BACT</name>
<keyword evidence="2" id="KW-1003">Cell membrane</keyword>
<dbReference type="RefSeq" id="WP_197910400.1">
    <property type="nucleotide sequence ID" value="NZ_AP021876.1"/>
</dbReference>
<evidence type="ECO:0000313" key="8">
    <source>
        <dbReference type="Proteomes" id="UP000425960"/>
    </source>
</evidence>
<dbReference type="GO" id="GO:0005886">
    <property type="term" value="C:plasma membrane"/>
    <property type="evidence" value="ECO:0007669"/>
    <property type="project" value="UniProtKB-SubCell"/>
</dbReference>
<dbReference type="EMBL" id="AP021876">
    <property type="protein sequence ID" value="BBO79898.1"/>
    <property type="molecule type" value="Genomic_DNA"/>
</dbReference>
<evidence type="ECO:0000256" key="4">
    <source>
        <dbReference type="ARBA" id="ARBA00022989"/>
    </source>
</evidence>
<evidence type="ECO:0000256" key="2">
    <source>
        <dbReference type="ARBA" id="ARBA00022475"/>
    </source>
</evidence>
<evidence type="ECO:0000313" key="7">
    <source>
        <dbReference type="EMBL" id="BBO79898.1"/>
    </source>
</evidence>
<feature type="transmembrane region" description="Helical" evidence="6">
    <location>
        <begin position="172"/>
        <end position="190"/>
    </location>
</feature>
<dbReference type="Proteomes" id="UP000425960">
    <property type="component" value="Chromosome"/>
</dbReference>
<evidence type="ECO:0000256" key="6">
    <source>
        <dbReference type="SAM" id="Phobius"/>
    </source>
</evidence>
<dbReference type="GO" id="GO:0015658">
    <property type="term" value="F:branched-chain amino acid transmembrane transporter activity"/>
    <property type="evidence" value="ECO:0007669"/>
    <property type="project" value="InterPro"/>
</dbReference>
<protein>
    <submittedName>
        <fullName evidence="7">Amino acid ABC transporter permease</fullName>
    </submittedName>
</protein>
<feature type="transmembrane region" description="Helical" evidence="6">
    <location>
        <begin position="17"/>
        <end position="34"/>
    </location>
</feature>
<dbReference type="KEGG" id="dov:DSCO28_04640"/>
<dbReference type="CDD" id="cd06581">
    <property type="entry name" value="TM_PBP1_LivM_like"/>
    <property type="match status" value="1"/>
</dbReference>
<organism evidence="7 8">
    <name type="scientific">Desulfosarcina ovata subsp. sediminis</name>
    <dbReference type="NCBI Taxonomy" id="885957"/>
    <lineage>
        <taxon>Bacteria</taxon>
        <taxon>Pseudomonadati</taxon>
        <taxon>Thermodesulfobacteriota</taxon>
        <taxon>Desulfobacteria</taxon>
        <taxon>Desulfobacterales</taxon>
        <taxon>Desulfosarcinaceae</taxon>
        <taxon>Desulfosarcina</taxon>
    </lineage>
</organism>
<feature type="transmembrane region" description="Helical" evidence="6">
    <location>
        <begin position="223"/>
        <end position="249"/>
    </location>
</feature>
<feature type="transmembrane region" description="Helical" evidence="6">
    <location>
        <begin position="261"/>
        <end position="287"/>
    </location>
</feature>
<gene>
    <name evidence="7" type="ORF">DSCO28_04640</name>
</gene>
<proteinExistence type="predicted"/>
<feature type="transmembrane region" description="Helical" evidence="6">
    <location>
        <begin position="93"/>
        <end position="112"/>
    </location>
</feature>
<feature type="transmembrane region" description="Helical" evidence="6">
    <location>
        <begin position="299"/>
        <end position="317"/>
    </location>
</feature>
<evidence type="ECO:0000256" key="1">
    <source>
        <dbReference type="ARBA" id="ARBA00004651"/>
    </source>
</evidence>
<feature type="transmembrane region" description="Helical" evidence="6">
    <location>
        <begin position="119"/>
        <end position="137"/>
    </location>
</feature>
<dbReference type="InterPro" id="IPR001851">
    <property type="entry name" value="ABC_transp_permease"/>
</dbReference>
<dbReference type="Pfam" id="PF02653">
    <property type="entry name" value="BPD_transp_2"/>
    <property type="match status" value="1"/>
</dbReference>
<keyword evidence="4 6" id="KW-1133">Transmembrane helix</keyword>
<evidence type="ECO:0000256" key="5">
    <source>
        <dbReference type="ARBA" id="ARBA00023136"/>
    </source>
</evidence>
<dbReference type="AlphaFoldDB" id="A0A5K7ZCJ7"/>
<feature type="transmembrane region" description="Helical" evidence="6">
    <location>
        <begin position="46"/>
        <end position="73"/>
    </location>
</feature>
<evidence type="ECO:0000256" key="3">
    <source>
        <dbReference type="ARBA" id="ARBA00022692"/>
    </source>
</evidence>
<dbReference type="PANTHER" id="PTHR30482:SF10">
    <property type="entry name" value="HIGH-AFFINITY BRANCHED-CHAIN AMINO ACID TRANSPORT PROTEIN BRAE"/>
    <property type="match status" value="1"/>
</dbReference>
<keyword evidence="5 6" id="KW-0472">Membrane</keyword>
<accession>A0A5K7ZCJ7</accession>
<comment type="subcellular location">
    <subcellularLocation>
        <location evidence="1">Cell membrane</location>
        <topology evidence="1">Multi-pass membrane protein</topology>
    </subcellularLocation>
</comment>
<keyword evidence="3 6" id="KW-0812">Transmembrane</keyword>
<dbReference type="PANTHER" id="PTHR30482">
    <property type="entry name" value="HIGH-AFFINITY BRANCHED-CHAIN AMINO ACID TRANSPORT SYSTEM PERMEASE"/>
    <property type="match status" value="1"/>
</dbReference>